<feature type="compositionally biased region" description="Low complexity" evidence="1">
    <location>
        <begin position="43"/>
        <end position="97"/>
    </location>
</feature>
<evidence type="ECO:0000313" key="4">
    <source>
        <dbReference type="Proteomes" id="UP000218334"/>
    </source>
</evidence>
<keyword evidence="2" id="KW-0812">Transmembrane</keyword>
<gene>
    <name evidence="3" type="ORF">ARMSODRAFT_226256</name>
</gene>
<dbReference type="SUPFAM" id="SSF50044">
    <property type="entry name" value="SH3-domain"/>
    <property type="match status" value="1"/>
</dbReference>
<keyword evidence="2" id="KW-1133">Transmembrane helix</keyword>
<feature type="compositionally biased region" description="Polar residues" evidence="1">
    <location>
        <begin position="130"/>
        <end position="140"/>
    </location>
</feature>
<proteinExistence type="predicted"/>
<sequence>MLSKHLERRDRALDVSVSDIYTENSILTSFIWGSNQRGNVHLSTGTVSSSSSTSFVPTTTSSGGSRDIPGSTADTGGSSAGSSTGVSSTDGSDKSVTYASTSSSGGVSIATQKNGHSSSSSSTTSGSLSANTFSAPSSRPGTVLPPTPTATSETTISYYSAPGSSPIIATATRSVVNVNPTTMLMSDILSSSTFNRPNGHTGGSTSTSASSLDNPTVTDNGFLPSSSQHEGISSGVVAAISATGAVILAALLLFLIRRYRRVRRQWRLTHIHHRADAGWSTVLSSGGGSDDVSSAVTSYVNRTPLSLADPVSPPMAEIRDDHLTRNPSKPRYSTHPPRPLLIDINVSSHSDPRSAHANTIPSNLDSTYLVIPDGLAQLQPEIATPMSVRPFTPSESFKFPKPPSNGEWIQVPDRDSHGTALSSSTEMFPPSPTNPFSEPESPITPELSPIETIRRTFVPTLYDELSVAIGDRIRVLEMFDDGWAMVEKIPEGNGKGKEVVLEPGLIPIDCLRMTGDPLPPFLASSRITGTSQMSPGVAV</sequence>
<dbReference type="Proteomes" id="UP000218334">
    <property type="component" value="Unassembled WGS sequence"/>
</dbReference>
<reference evidence="4" key="1">
    <citation type="journal article" date="2017" name="Nat. Ecol. Evol.">
        <title>Genome expansion and lineage-specific genetic innovations in the forest pathogenic fungi Armillaria.</title>
        <authorList>
            <person name="Sipos G."/>
            <person name="Prasanna A.N."/>
            <person name="Walter M.C."/>
            <person name="O'Connor E."/>
            <person name="Balint B."/>
            <person name="Krizsan K."/>
            <person name="Kiss B."/>
            <person name="Hess J."/>
            <person name="Varga T."/>
            <person name="Slot J."/>
            <person name="Riley R."/>
            <person name="Boka B."/>
            <person name="Rigling D."/>
            <person name="Barry K."/>
            <person name="Lee J."/>
            <person name="Mihaltcheva S."/>
            <person name="LaButti K."/>
            <person name="Lipzen A."/>
            <person name="Waldron R."/>
            <person name="Moloney N.M."/>
            <person name="Sperisen C."/>
            <person name="Kredics L."/>
            <person name="Vagvoelgyi C."/>
            <person name="Patrignani A."/>
            <person name="Fitzpatrick D."/>
            <person name="Nagy I."/>
            <person name="Doyle S."/>
            <person name="Anderson J.B."/>
            <person name="Grigoriev I.V."/>
            <person name="Gueldener U."/>
            <person name="Muensterkoetter M."/>
            <person name="Nagy L.G."/>
        </authorList>
    </citation>
    <scope>NUCLEOTIDE SEQUENCE [LARGE SCALE GENOMIC DNA]</scope>
    <source>
        <strain evidence="4">28-4</strain>
    </source>
</reference>
<protein>
    <recommendedName>
        <fullName evidence="5">SH3 domain-containing protein</fullName>
    </recommendedName>
</protein>
<dbReference type="EMBL" id="KZ293416">
    <property type="protein sequence ID" value="PBK76448.1"/>
    <property type="molecule type" value="Genomic_DNA"/>
</dbReference>
<accession>A0A2H3CDL6</accession>
<feature type="region of interest" description="Disordered" evidence="1">
    <location>
        <begin position="319"/>
        <end position="339"/>
    </location>
</feature>
<name>A0A2H3CDL6_9AGAR</name>
<feature type="region of interest" description="Disordered" evidence="1">
    <location>
        <begin position="194"/>
        <end position="215"/>
    </location>
</feature>
<feature type="region of interest" description="Disordered" evidence="1">
    <location>
        <begin position="43"/>
        <end position="151"/>
    </location>
</feature>
<feature type="compositionally biased region" description="Polar residues" evidence="1">
    <location>
        <begin position="98"/>
        <end position="116"/>
    </location>
</feature>
<feature type="compositionally biased region" description="Low complexity" evidence="1">
    <location>
        <begin position="117"/>
        <end position="129"/>
    </location>
</feature>
<evidence type="ECO:0000256" key="2">
    <source>
        <dbReference type="SAM" id="Phobius"/>
    </source>
</evidence>
<organism evidence="3 4">
    <name type="scientific">Armillaria solidipes</name>
    <dbReference type="NCBI Taxonomy" id="1076256"/>
    <lineage>
        <taxon>Eukaryota</taxon>
        <taxon>Fungi</taxon>
        <taxon>Dikarya</taxon>
        <taxon>Basidiomycota</taxon>
        <taxon>Agaricomycotina</taxon>
        <taxon>Agaricomycetes</taxon>
        <taxon>Agaricomycetidae</taxon>
        <taxon>Agaricales</taxon>
        <taxon>Marasmiineae</taxon>
        <taxon>Physalacriaceae</taxon>
        <taxon>Armillaria</taxon>
    </lineage>
</organism>
<evidence type="ECO:0008006" key="5">
    <source>
        <dbReference type="Google" id="ProtNLM"/>
    </source>
</evidence>
<keyword evidence="4" id="KW-1185">Reference proteome</keyword>
<dbReference type="InterPro" id="IPR036028">
    <property type="entry name" value="SH3-like_dom_sf"/>
</dbReference>
<dbReference type="AlphaFoldDB" id="A0A2H3CDL6"/>
<dbReference type="Gene3D" id="2.30.30.40">
    <property type="entry name" value="SH3 Domains"/>
    <property type="match status" value="1"/>
</dbReference>
<evidence type="ECO:0000256" key="1">
    <source>
        <dbReference type="SAM" id="MobiDB-lite"/>
    </source>
</evidence>
<evidence type="ECO:0000313" key="3">
    <source>
        <dbReference type="EMBL" id="PBK76448.1"/>
    </source>
</evidence>
<keyword evidence="2" id="KW-0472">Membrane</keyword>
<dbReference type="STRING" id="1076256.A0A2H3CDL6"/>
<feature type="region of interest" description="Disordered" evidence="1">
    <location>
        <begin position="399"/>
        <end position="446"/>
    </location>
</feature>
<feature type="transmembrane region" description="Helical" evidence="2">
    <location>
        <begin position="235"/>
        <end position="256"/>
    </location>
</feature>